<dbReference type="AlphaFoldDB" id="A0A1M5K5W5"/>
<dbReference type="Pfam" id="PF00072">
    <property type="entry name" value="Response_reg"/>
    <property type="match status" value="1"/>
</dbReference>
<feature type="domain" description="HDOD" evidence="3">
    <location>
        <begin position="139"/>
        <end position="333"/>
    </location>
</feature>
<dbReference type="SUPFAM" id="SSF52172">
    <property type="entry name" value="CheY-like"/>
    <property type="match status" value="1"/>
</dbReference>
<dbReference type="Gene3D" id="3.40.50.2300">
    <property type="match status" value="1"/>
</dbReference>
<dbReference type="Proteomes" id="UP000199758">
    <property type="component" value="Unassembled WGS sequence"/>
</dbReference>
<name>A0A1M5K5W5_9GAMM</name>
<dbReference type="GO" id="GO:0000160">
    <property type="term" value="P:phosphorelay signal transduction system"/>
    <property type="evidence" value="ECO:0007669"/>
    <property type="project" value="InterPro"/>
</dbReference>
<dbReference type="PANTHER" id="PTHR33525:SF6">
    <property type="entry name" value="HDOD DOMAIN-CONTAINING PROTEIN"/>
    <property type="match status" value="1"/>
</dbReference>
<dbReference type="EMBL" id="FQWZ01000001">
    <property type="protein sequence ID" value="SHG47960.1"/>
    <property type="molecule type" value="Genomic_DNA"/>
</dbReference>
<sequence length="393" mass="43367">MIKVLFVDDEPELLQGLENRLHKLKDRWQMRFAGSGDAAIRLLRQDPADVVVSDMRMPGMDGGQLLDWVRERHPETVRILLSGHTGTDGAIQLMPVAHQLLSKPCDLDLLERAVECGAGLQGRRSRPEVAQVLGLLQSLPSLPRLYWDLVRELDRPSASSASVSKIIEQDMAMTARVLQMANSAFFASPRSVRSVRDAITSLGLQAIRAAVLQLHLFRAMGDIAVPRGFSLEKLQTRSLHCAWLTNQMLADPEERKTAYSAAVLHDVGYLVLAVGLPEASARIRNRARSTGEALHRLETEELGCDHAEIGARMLALWGLPVPLVEAVAYHNDPLRSGATRFGAIAAVHVASVLSYDKSDPQSLPQQLDVEFLQRINCEAIVNQWIAGEPISRI</sequence>
<accession>A0A1M5K5W5</accession>
<dbReference type="InterPro" id="IPR014626">
    <property type="entry name" value="Sig_transdc_resp-reg_put"/>
</dbReference>
<dbReference type="OrthoDB" id="5755654at2"/>
<dbReference type="Gene3D" id="1.10.3210.10">
    <property type="entry name" value="Hypothetical protein af1432"/>
    <property type="match status" value="1"/>
</dbReference>
<evidence type="ECO:0000256" key="1">
    <source>
        <dbReference type="PROSITE-ProRule" id="PRU00169"/>
    </source>
</evidence>
<dbReference type="RefSeq" id="WP_072893123.1">
    <property type="nucleotide sequence ID" value="NZ_FQWZ01000001.1"/>
</dbReference>
<keyword evidence="5" id="KW-1185">Reference proteome</keyword>
<dbReference type="STRING" id="490188.SAMN04488068_0368"/>
<dbReference type="InterPro" id="IPR001789">
    <property type="entry name" value="Sig_transdc_resp-reg_receiver"/>
</dbReference>
<proteinExistence type="predicted"/>
<dbReference type="InterPro" id="IPR013976">
    <property type="entry name" value="HDOD"/>
</dbReference>
<organism evidence="4 5">
    <name type="scientific">Hydrocarboniphaga daqingensis</name>
    <dbReference type="NCBI Taxonomy" id="490188"/>
    <lineage>
        <taxon>Bacteria</taxon>
        <taxon>Pseudomonadati</taxon>
        <taxon>Pseudomonadota</taxon>
        <taxon>Gammaproteobacteria</taxon>
        <taxon>Nevskiales</taxon>
        <taxon>Nevskiaceae</taxon>
        <taxon>Hydrocarboniphaga</taxon>
    </lineage>
</organism>
<feature type="modified residue" description="4-aspartylphosphate" evidence="1">
    <location>
        <position position="54"/>
    </location>
</feature>
<dbReference type="PROSITE" id="PS51833">
    <property type="entry name" value="HDOD"/>
    <property type="match status" value="1"/>
</dbReference>
<feature type="domain" description="Response regulatory" evidence="2">
    <location>
        <begin position="3"/>
        <end position="118"/>
    </location>
</feature>
<dbReference type="Pfam" id="PF08668">
    <property type="entry name" value="HDOD"/>
    <property type="match status" value="1"/>
</dbReference>
<dbReference type="PROSITE" id="PS50110">
    <property type="entry name" value="RESPONSE_REGULATORY"/>
    <property type="match status" value="1"/>
</dbReference>
<evidence type="ECO:0000313" key="5">
    <source>
        <dbReference type="Proteomes" id="UP000199758"/>
    </source>
</evidence>
<dbReference type="PIRSF" id="PIRSF036883">
    <property type="entry name" value="RR_HD-GYP_mod"/>
    <property type="match status" value="1"/>
</dbReference>
<evidence type="ECO:0000313" key="4">
    <source>
        <dbReference type="EMBL" id="SHG47960.1"/>
    </source>
</evidence>
<protein>
    <submittedName>
        <fullName evidence="4">HD-like signal output (HDOD) domain, no enzymatic activity</fullName>
    </submittedName>
</protein>
<evidence type="ECO:0000259" key="3">
    <source>
        <dbReference type="PROSITE" id="PS51833"/>
    </source>
</evidence>
<keyword evidence="1" id="KW-0597">Phosphoprotein</keyword>
<gene>
    <name evidence="4" type="ORF">SAMN04488068_0368</name>
</gene>
<dbReference type="SUPFAM" id="SSF109604">
    <property type="entry name" value="HD-domain/PDEase-like"/>
    <property type="match status" value="1"/>
</dbReference>
<evidence type="ECO:0000259" key="2">
    <source>
        <dbReference type="PROSITE" id="PS50110"/>
    </source>
</evidence>
<dbReference type="InterPro" id="IPR052340">
    <property type="entry name" value="RNase_Y/CdgJ"/>
</dbReference>
<dbReference type="SMART" id="SM00448">
    <property type="entry name" value="REC"/>
    <property type="match status" value="1"/>
</dbReference>
<dbReference type="PANTHER" id="PTHR33525">
    <property type="match status" value="1"/>
</dbReference>
<reference evidence="4 5" key="1">
    <citation type="submission" date="2016-11" db="EMBL/GenBank/DDBJ databases">
        <authorList>
            <person name="Jaros S."/>
            <person name="Januszkiewicz K."/>
            <person name="Wedrychowicz H."/>
        </authorList>
    </citation>
    <scope>NUCLEOTIDE SEQUENCE [LARGE SCALE GENOMIC DNA]</scope>
    <source>
        <strain evidence="4 5">CGMCC 1.7049</strain>
    </source>
</reference>
<dbReference type="InterPro" id="IPR011006">
    <property type="entry name" value="CheY-like_superfamily"/>
</dbReference>